<evidence type="ECO:0000313" key="2">
    <source>
        <dbReference type="Proteomes" id="UP000076798"/>
    </source>
</evidence>
<protein>
    <submittedName>
        <fullName evidence="1">Uncharacterized protein</fullName>
    </submittedName>
</protein>
<keyword evidence="2" id="KW-1185">Reference proteome</keyword>
<dbReference type="Proteomes" id="UP000076798">
    <property type="component" value="Unassembled WGS sequence"/>
</dbReference>
<dbReference type="EMBL" id="KV428018">
    <property type="protein sequence ID" value="KZT41814.1"/>
    <property type="molecule type" value="Genomic_DNA"/>
</dbReference>
<evidence type="ECO:0000313" key="1">
    <source>
        <dbReference type="EMBL" id="KZT41814.1"/>
    </source>
</evidence>
<proteinExistence type="predicted"/>
<reference evidence="1 2" key="1">
    <citation type="journal article" date="2016" name="Mol. Biol. Evol.">
        <title>Comparative Genomics of Early-Diverging Mushroom-Forming Fungi Provides Insights into the Origins of Lignocellulose Decay Capabilities.</title>
        <authorList>
            <person name="Nagy L.G."/>
            <person name="Riley R."/>
            <person name="Tritt A."/>
            <person name="Adam C."/>
            <person name="Daum C."/>
            <person name="Floudas D."/>
            <person name="Sun H."/>
            <person name="Yadav J.S."/>
            <person name="Pangilinan J."/>
            <person name="Larsson K.H."/>
            <person name="Matsuura K."/>
            <person name="Barry K."/>
            <person name="Labutti K."/>
            <person name="Kuo R."/>
            <person name="Ohm R.A."/>
            <person name="Bhattacharya S.S."/>
            <person name="Shirouzu T."/>
            <person name="Yoshinaga Y."/>
            <person name="Martin F.M."/>
            <person name="Grigoriev I.V."/>
            <person name="Hibbett D.S."/>
        </authorList>
    </citation>
    <scope>NUCLEOTIDE SEQUENCE [LARGE SCALE GENOMIC DNA]</scope>
    <source>
        <strain evidence="1 2">HHB10207 ss-3</strain>
    </source>
</reference>
<dbReference type="AlphaFoldDB" id="A0A166GM98"/>
<organism evidence="1 2">
    <name type="scientific">Sistotremastrum suecicum HHB10207 ss-3</name>
    <dbReference type="NCBI Taxonomy" id="1314776"/>
    <lineage>
        <taxon>Eukaryota</taxon>
        <taxon>Fungi</taxon>
        <taxon>Dikarya</taxon>
        <taxon>Basidiomycota</taxon>
        <taxon>Agaricomycotina</taxon>
        <taxon>Agaricomycetes</taxon>
        <taxon>Sistotremastrales</taxon>
        <taxon>Sistotremastraceae</taxon>
        <taxon>Sistotremastrum</taxon>
    </lineage>
</organism>
<gene>
    <name evidence="1" type="ORF">SISSUDRAFT_1042339</name>
</gene>
<name>A0A166GM98_9AGAM</name>
<sequence>MRCSCMIALKTACRICVGSILSSDLYWPLDLLGNLIECVVTSYSHVIGRASDRIRVDQG</sequence>
<accession>A0A166GM98</accession>